<evidence type="ECO:0000313" key="2">
    <source>
        <dbReference type="EMBL" id="KRZ98905.1"/>
    </source>
</evidence>
<feature type="region of interest" description="Disordered" evidence="1">
    <location>
        <begin position="55"/>
        <end position="77"/>
    </location>
</feature>
<feature type="region of interest" description="Disordered" evidence="1">
    <location>
        <begin position="1"/>
        <end position="32"/>
    </location>
</feature>
<comment type="caution">
    <text evidence="2">The sequence shown here is derived from an EMBL/GenBank/DDBJ whole genome shotgun (WGS) entry which is preliminary data.</text>
</comment>
<name>A0A0V1PRY4_9ASCO</name>
<dbReference type="GeneID" id="26842348"/>
<dbReference type="AlphaFoldDB" id="A0A0V1PRY4"/>
<dbReference type="EMBL" id="LMYN01000195">
    <property type="protein sequence ID" value="KRZ98905.1"/>
    <property type="molecule type" value="Genomic_DNA"/>
</dbReference>
<feature type="compositionally biased region" description="Polar residues" evidence="1">
    <location>
        <begin position="61"/>
        <end position="74"/>
    </location>
</feature>
<sequence>MSSKKPFSSPIKPSDASASYDMDILEDLHQHQQDRANRIHYPLSSPIRNVLDHEHRRSSQYHHQNQQGRTSIINKRNKHDRLREIRDRHRQDKLGINREKMVDRQAYEDYKLELEREANELYDVLDIDELINQENELESYINESLPRHMYETELDAILNEEQQELEQMVANIDLSDNKYAST</sequence>
<protein>
    <submittedName>
        <fullName evidence="2">Uncharacterized protein</fullName>
    </submittedName>
</protein>
<keyword evidence="3" id="KW-1185">Reference proteome</keyword>
<proteinExistence type="predicted"/>
<evidence type="ECO:0000313" key="3">
    <source>
        <dbReference type="Proteomes" id="UP000054251"/>
    </source>
</evidence>
<dbReference type="OrthoDB" id="4020157at2759"/>
<organism evidence="2 3">
    <name type="scientific">Debaryomyces fabryi</name>
    <dbReference type="NCBI Taxonomy" id="58627"/>
    <lineage>
        <taxon>Eukaryota</taxon>
        <taxon>Fungi</taxon>
        <taxon>Dikarya</taxon>
        <taxon>Ascomycota</taxon>
        <taxon>Saccharomycotina</taxon>
        <taxon>Pichiomycetes</taxon>
        <taxon>Debaryomycetaceae</taxon>
        <taxon>Debaryomyces</taxon>
    </lineage>
</organism>
<accession>A0A0V1PRY4</accession>
<dbReference type="RefSeq" id="XP_015465008.1">
    <property type="nucleotide sequence ID" value="XM_015614168.1"/>
</dbReference>
<dbReference type="Proteomes" id="UP000054251">
    <property type="component" value="Unassembled WGS sequence"/>
</dbReference>
<feature type="compositionally biased region" description="Low complexity" evidence="1">
    <location>
        <begin position="1"/>
        <end position="14"/>
    </location>
</feature>
<reference evidence="2 3" key="1">
    <citation type="submission" date="2015-11" db="EMBL/GenBank/DDBJ databases">
        <title>The genome of Debaryomyces fabryi.</title>
        <authorList>
            <person name="Tafer H."/>
            <person name="Lopandic K."/>
        </authorList>
    </citation>
    <scope>NUCLEOTIDE SEQUENCE [LARGE SCALE GENOMIC DNA]</scope>
    <source>
        <strain evidence="2 3">CBS 789</strain>
    </source>
</reference>
<gene>
    <name evidence="2" type="ORF">AC631_05339</name>
</gene>
<evidence type="ECO:0000256" key="1">
    <source>
        <dbReference type="SAM" id="MobiDB-lite"/>
    </source>
</evidence>